<evidence type="ECO:0000256" key="2">
    <source>
        <dbReference type="ARBA" id="ARBA00023125"/>
    </source>
</evidence>
<dbReference type="SUPFAM" id="SSF46689">
    <property type="entry name" value="Homeodomain-like"/>
    <property type="match status" value="1"/>
</dbReference>
<dbReference type="InterPro" id="IPR018060">
    <property type="entry name" value="HTH_AraC"/>
</dbReference>
<dbReference type="SMART" id="SM00342">
    <property type="entry name" value="HTH_ARAC"/>
    <property type="match status" value="1"/>
</dbReference>
<keyword evidence="1" id="KW-0805">Transcription regulation</keyword>
<name>A0A556AXI0_9BURK</name>
<reference evidence="5 6" key="1">
    <citation type="submission" date="2019-07" db="EMBL/GenBank/DDBJ databases">
        <title>Qingshengfaniella alkalisoli gen. nov., sp. nov., isolated from saline soil.</title>
        <authorList>
            <person name="Xu L."/>
            <person name="Huang X.-X."/>
            <person name="Sun J.-Q."/>
        </authorList>
    </citation>
    <scope>NUCLEOTIDE SEQUENCE [LARGE SCALE GENOMIC DNA]</scope>
    <source>
        <strain evidence="5 6">DSM 27279</strain>
    </source>
</reference>
<dbReference type="InterPro" id="IPR035418">
    <property type="entry name" value="AraC-bd_2"/>
</dbReference>
<dbReference type="PROSITE" id="PS01124">
    <property type="entry name" value="HTH_ARAC_FAMILY_2"/>
    <property type="match status" value="1"/>
</dbReference>
<dbReference type="PANTHER" id="PTHR46796">
    <property type="entry name" value="HTH-TYPE TRANSCRIPTIONAL ACTIVATOR RHAS-RELATED"/>
    <property type="match status" value="1"/>
</dbReference>
<evidence type="ECO:0000259" key="4">
    <source>
        <dbReference type="PROSITE" id="PS01124"/>
    </source>
</evidence>
<dbReference type="InterPro" id="IPR018062">
    <property type="entry name" value="HTH_AraC-typ_CS"/>
</dbReference>
<evidence type="ECO:0000256" key="1">
    <source>
        <dbReference type="ARBA" id="ARBA00023015"/>
    </source>
</evidence>
<keyword evidence="2" id="KW-0238">DNA-binding</keyword>
<protein>
    <submittedName>
        <fullName evidence="5">AraC family transcriptional regulator</fullName>
    </submittedName>
</protein>
<dbReference type="Pfam" id="PF12833">
    <property type="entry name" value="HTH_18"/>
    <property type="match status" value="1"/>
</dbReference>
<accession>A0A556AXI0</accession>
<dbReference type="RefSeq" id="WP_143947188.1">
    <property type="nucleotide sequence ID" value="NZ_BAABMB010000004.1"/>
</dbReference>
<organism evidence="5 6">
    <name type="scientific">Verticiella sediminum</name>
    <dbReference type="NCBI Taxonomy" id="1247510"/>
    <lineage>
        <taxon>Bacteria</taxon>
        <taxon>Pseudomonadati</taxon>
        <taxon>Pseudomonadota</taxon>
        <taxon>Betaproteobacteria</taxon>
        <taxon>Burkholderiales</taxon>
        <taxon>Alcaligenaceae</taxon>
        <taxon>Verticiella</taxon>
    </lineage>
</organism>
<dbReference type="InterPro" id="IPR009057">
    <property type="entry name" value="Homeodomain-like_sf"/>
</dbReference>
<dbReference type="AlphaFoldDB" id="A0A556AXI0"/>
<dbReference type="PROSITE" id="PS00041">
    <property type="entry name" value="HTH_ARAC_FAMILY_1"/>
    <property type="match status" value="1"/>
</dbReference>
<evidence type="ECO:0000313" key="5">
    <source>
        <dbReference type="EMBL" id="TSH97663.1"/>
    </source>
</evidence>
<dbReference type="Pfam" id="PF14525">
    <property type="entry name" value="AraC_binding_2"/>
    <property type="match status" value="1"/>
</dbReference>
<evidence type="ECO:0000313" key="6">
    <source>
        <dbReference type="Proteomes" id="UP000318405"/>
    </source>
</evidence>
<evidence type="ECO:0000256" key="3">
    <source>
        <dbReference type="ARBA" id="ARBA00023163"/>
    </source>
</evidence>
<dbReference type="Proteomes" id="UP000318405">
    <property type="component" value="Unassembled WGS sequence"/>
</dbReference>
<dbReference type="EMBL" id="VLTJ01000008">
    <property type="protein sequence ID" value="TSH97663.1"/>
    <property type="molecule type" value="Genomic_DNA"/>
</dbReference>
<dbReference type="InterPro" id="IPR050204">
    <property type="entry name" value="AraC_XylS_family_regulators"/>
</dbReference>
<dbReference type="Gene3D" id="1.10.10.60">
    <property type="entry name" value="Homeodomain-like"/>
    <property type="match status" value="1"/>
</dbReference>
<dbReference type="PANTHER" id="PTHR46796:SF12">
    <property type="entry name" value="HTH-TYPE DNA-BINDING TRANSCRIPTIONAL ACTIVATOR EUTR"/>
    <property type="match status" value="1"/>
</dbReference>
<dbReference type="OrthoDB" id="185346at2"/>
<comment type="caution">
    <text evidence="5">The sequence shown here is derived from an EMBL/GenBank/DDBJ whole genome shotgun (WGS) entry which is preliminary data.</text>
</comment>
<gene>
    <name evidence="5" type="ORF">FOZ76_05785</name>
</gene>
<feature type="domain" description="HTH araC/xylS-type" evidence="4">
    <location>
        <begin position="228"/>
        <end position="328"/>
    </location>
</feature>
<dbReference type="GO" id="GO:0003700">
    <property type="term" value="F:DNA-binding transcription factor activity"/>
    <property type="evidence" value="ECO:0007669"/>
    <property type="project" value="InterPro"/>
</dbReference>
<dbReference type="GO" id="GO:0043565">
    <property type="term" value="F:sequence-specific DNA binding"/>
    <property type="evidence" value="ECO:0007669"/>
    <property type="project" value="InterPro"/>
</dbReference>
<keyword evidence="6" id="KW-1185">Reference proteome</keyword>
<sequence>MDAMTRSRGYSLHACRTDADGVKAWMFPICGPHQLRVSQGRMRFQYRGVTLHALSSVVGVVEFGADVVAGIEGTPPSALNYNVSLPLTGEQELCVDGRLVRSSADHGIVVSPFTMQELAIAGDCRKMMVSLSQQSVHRVLEELIRREPEVPLVFESRVEAVQGATAAWWRLVRNLVDDEGAVQPLFVQPSLAQEMEKLLIKGLILAQPNNYSDELARLGEARVPHYVQRARNFMERHHGEDIDLDDVAAAAGVSRDTLFSAFRKHCGISPMAYLKQHRLEEVRRLILATGSAGNVSAIALECGLRHLGRFAVEYRRLFAESPSDTLRRARRAAA</sequence>
<proteinExistence type="predicted"/>
<keyword evidence="3" id="KW-0804">Transcription</keyword>